<dbReference type="GO" id="GO:0016829">
    <property type="term" value="F:lyase activity"/>
    <property type="evidence" value="ECO:0007669"/>
    <property type="project" value="UniProtKB-KW"/>
</dbReference>
<evidence type="ECO:0000313" key="8">
    <source>
        <dbReference type="Proteomes" id="UP000198945"/>
    </source>
</evidence>
<evidence type="ECO:0000313" key="6">
    <source>
        <dbReference type="EMBL" id="TDX45163.1"/>
    </source>
</evidence>
<dbReference type="EMBL" id="FNBJ01000004">
    <property type="protein sequence ID" value="SDE94881.1"/>
    <property type="molecule type" value="Genomic_DNA"/>
</dbReference>
<dbReference type="Proteomes" id="UP000295758">
    <property type="component" value="Unassembled WGS sequence"/>
</dbReference>
<dbReference type="Proteomes" id="UP000295472">
    <property type="component" value="Unassembled WGS sequence"/>
</dbReference>
<dbReference type="Pfam" id="PF00903">
    <property type="entry name" value="Glyoxalase"/>
    <property type="match status" value="1"/>
</dbReference>
<dbReference type="EMBL" id="SOEF01000010">
    <property type="protein sequence ID" value="TDX45163.1"/>
    <property type="molecule type" value="Genomic_DNA"/>
</dbReference>
<evidence type="ECO:0000259" key="1">
    <source>
        <dbReference type="PROSITE" id="PS51819"/>
    </source>
</evidence>
<evidence type="ECO:0000313" key="4">
    <source>
        <dbReference type="EMBL" id="SES75201.1"/>
    </source>
</evidence>
<reference evidence="7 9" key="1">
    <citation type="submission" date="2016-10" db="EMBL/GenBank/DDBJ databases">
        <authorList>
            <person name="Varghese N."/>
            <person name="Submissions S."/>
        </authorList>
    </citation>
    <scope>NUCLEOTIDE SEQUENCE [LARGE SCALE GENOMIC DNA]</scope>
    <source>
        <strain evidence="2 9">WG2</strain>
        <strain evidence="4 7">WG5</strain>
    </source>
</reference>
<dbReference type="InterPro" id="IPR029068">
    <property type="entry name" value="Glyas_Bleomycin-R_OHBP_Dase"/>
</dbReference>
<protein>
    <submittedName>
        <fullName evidence="3">Lactoylglutathione lyase</fullName>
    </submittedName>
</protein>
<dbReference type="CDD" id="cd06587">
    <property type="entry name" value="VOC"/>
    <property type="match status" value="1"/>
</dbReference>
<evidence type="ECO:0000313" key="5">
    <source>
        <dbReference type="EMBL" id="TDS28947.1"/>
    </source>
</evidence>
<gene>
    <name evidence="5" type="ORF">BY453_11937</name>
    <name evidence="6" type="ORF">C7954_11054</name>
    <name evidence="2" type="ORF">SAMN04488598_1048</name>
    <name evidence="4" type="ORF">SAMN04515652_1057</name>
    <name evidence="3" type="ORF">SAMN04515654_11036</name>
</gene>
<reference evidence="5 11" key="3">
    <citation type="submission" date="2019-03" db="EMBL/GenBank/DDBJ databases">
        <title>Deep subsurface shale carbon reservoir microbial communities from Ohio and West Virginia, USA.</title>
        <authorList>
            <person name="Wrighton K."/>
        </authorList>
    </citation>
    <scope>NUCLEOTIDE SEQUENCE [LARGE SCALE GENOMIC DNA]</scope>
    <source>
        <strain evidence="5 11">UTICA-S4D12</strain>
    </source>
</reference>
<evidence type="ECO:0000313" key="7">
    <source>
        <dbReference type="Proteomes" id="UP000198612"/>
    </source>
</evidence>
<dbReference type="Gene3D" id="3.10.180.10">
    <property type="entry name" value="2,3-Dihydroxybiphenyl 1,2-Dioxygenase, domain 1"/>
    <property type="match status" value="1"/>
</dbReference>
<evidence type="ECO:0000313" key="10">
    <source>
        <dbReference type="Proteomes" id="UP000295472"/>
    </source>
</evidence>
<dbReference type="AlphaFoldDB" id="A0A1G8M433"/>
<evidence type="ECO:0000313" key="9">
    <source>
        <dbReference type="Proteomes" id="UP000199519"/>
    </source>
</evidence>
<keyword evidence="9" id="KW-1185">Reference proteome</keyword>
<dbReference type="EMBL" id="FOHG01000005">
    <property type="protein sequence ID" value="SES75201.1"/>
    <property type="molecule type" value="Genomic_DNA"/>
</dbReference>
<organism evidence="3 8">
    <name type="scientific">Halanaerobium congolense</name>
    <dbReference type="NCBI Taxonomy" id="54121"/>
    <lineage>
        <taxon>Bacteria</taxon>
        <taxon>Bacillati</taxon>
        <taxon>Bacillota</taxon>
        <taxon>Clostridia</taxon>
        <taxon>Halanaerobiales</taxon>
        <taxon>Halanaerobiaceae</taxon>
        <taxon>Halanaerobium</taxon>
    </lineage>
</organism>
<dbReference type="PROSITE" id="PS51819">
    <property type="entry name" value="VOC"/>
    <property type="match status" value="1"/>
</dbReference>
<feature type="domain" description="VOC" evidence="1">
    <location>
        <begin position="14"/>
        <end position="133"/>
    </location>
</feature>
<keyword evidence="3" id="KW-0456">Lyase</keyword>
<name>A0A1G8M433_9FIRM</name>
<reference evidence="3 8" key="2">
    <citation type="submission" date="2016-10" db="EMBL/GenBank/DDBJ databases">
        <authorList>
            <person name="de Groot N.N."/>
        </authorList>
    </citation>
    <scope>NUCLEOTIDE SEQUENCE [LARGE SCALE GENOMIC DNA]</scope>
    <source>
        <strain evidence="3 8">WG7</strain>
    </source>
</reference>
<dbReference type="Proteomes" id="UP000199519">
    <property type="component" value="Unassembled WGS sequence"/>
</dbReference>
<accession>A0A1G8M433</accession>
<reference evidence="6 10" key="4">
    <citation type="submission" date="2019-03" db="EMBL/GenBank/DDBJ databases">
        <title>Subsurface microbial communities from deep shales in Ohio and West Virginia, USA.</title>
        <authorList>
            <person name="Wrighton K."/>
        </authorList>
    </citation>
    <scope>NUCLEOTIDE SEQUENCE [LARGE SCALE GENOMIC DNA]</scope>
    <source>
        <strain evidence="6 10">DSMZ 11287</strain>
    </source>
</reference>
<dbReference type="Proteomes" id="UP000198612">
    <property type="component" value="Unassembled WGS sequence"/>
</dbReference>
<dbReference type="Proteomes" id="UP000198945">
    <property type="component" value="Unassembled WGS sequence"/>
</dbReference>
<evidence type="ECO:0000313" key="3">
    <source>
        <dbReference type="EMBL" id="SDI62706.1"/>
    </source>
</evidence>
<proteinExistence type="predicted"/>
<dbReference type="SUPFAM" id="SSF54593">
    <property type="entry name" value="Glyoxalase/Bleomycin resistance protein/Dihydroxybiphenyl dioxygenase"/>
    <property type="match status" value="1"/>
</dbReference>
<evidence type="ECO:0000313" key="11">
    <source>
        <dbReference type="Proteomes" id="UP000295758"/>
    </source>
</evidence>
<dbReference type="EMBL" id="FNEH01000010">
    <property type="protein sequence ID" value="SDI62706.1"/>
    <property type="molecule type" value="Genomic_DNA"/>
</dbReference>
<dbReference type="InterPro" id="IPR004360">
    <property type="entry name" value="Glyas_Fos-R_dOase_dom"/>
</dbReference>
<evidence type="ECO:0000313" key="2">
    <source>
        <dbReference type="EMBL" id="SDE94881.1"/>
    </source>
</evidence>
<sequence length="134" mass="15108">MNKFKIKKGVGNLSFLWTTIKVKNLKESVEFYRDIVGLEVQRRFEAGPETKIVFLAAADGQTAVELIDDQNQTEVELGADISLGFEVDSLAEKMKFVQEKNIVIQSGPISPNPKIEFFFVLDPNGLKIQFVENK</sequence>
<dbReference type="InterPro" id="IPR037523">
    <property type="entry name" value="VOC_core"/>
</dbReference>
<dbReference type="EMBL" id="SOAA01000019">
    <property type="protein sequence ID" value="TDS28947.1"/>
    <property type="molecule type" value="Genomic_DNA"/>
</dbReference>